<feature type="region of interest" description="Disordered" evidence="9">
    <location>
        <begin position="242"/>
        <end position="264"/>
    </location>
</feature>
<dbReference type="PANTHER" id="PTHR14401:SF6">
    <property type="entry name" value="CENTROMERE PROTEIN K"/>
    <property type="match status" value="1"/>
</dbReference>
<dbReference type="HOGENOM" id="CLU_048926_0_0_1"/>
<feature type="coiled-coil region" evidence="8">
    <location>
        <begin position="39"/>
        <end position="66"/>
    </location>
</feature>
<keyword evidence="4" id="KW-0158">Chromosome</keyword>
<sequence>MDASEGTIEKIQHFAQKRQKAEEFYKEELTSPAAFELYNRTLDDTLKELQGQVKRHEDELRKLRMSKSIDFSQMEADPWTRVSQVRRAKKAYDTLVKSEMRLPSPGSPLPSLLALDATSRLVKESKTSIVMTAEKLSADRQRLKMEEASMRDAQLIRDGLEKRIGKLSEEKSTKVQKTPAQLAHGLVTEEKEKIKKLDAATQNLKISLYKFVDDRLASMLAAEDLGGPTVGDELEISDETLKAGYTSHGKPKRPKTTSEGDLSGNQQRIDDFIRRQNSQSGSQQVASANKREAAAAEMRSLLDALLEANFSYIELPRESAASRLLVRAKVAQFHPRDARKLRLVDFGRSLID</sequence>
<evidence type="ECO:0000256" key="9">
    <source>
        <dbReference type="SAM" id="MobiDB-lite"/>
    </source>
</evidence>
<keyword evidence="6" id="KW-0539">Nucleus</keyword>
<keyword evidence="11" id="KW-1185">Reference proteome</keyword>
<dbReference type="GO" id="GO:0000775">
    <property type="term" value="C:chromosome, centromeric region"/>
    <property type="evidence" value="ECO:0007669"/>
    <property type="project" value="UniProtKB-SubCell"/>
</dbReference>
<dbReference type="eggNOG" id="ENOG502RXW1">
    <property type="taxonomic scope" value="Eukaryota"/>
</dbReference>
<dbReference type="AlphaFoldDB" id="A1CEH9"/>
<dbReference type="OrthoDB" id="9445768at2759"/>
<dbReference type="OMA" id="IAQFHPK"/>
<evidence type="ECO:0000313" key="11">
    <source>
        <dbReference type="Proteomes" id="UP000006701"/>
    </source>
</evidence>
<dbReference type="PANTHER" id="PTHR14401">
    <property type="entry name" value="CENTROMERE PROTEIN K"/>
    <property type="match status" value="1"/>
</dbReference>
<dbReference type="GO" id="GO:0051382">
    <property type="term" value="P:kinetochore assembly"/>
    <property type="evidence" value="ECO:0007669"/>
    <property type="project" value="InterPro"/>
</dbReference>
<evidence type="ECO:0000256" key="8">
    <source>
        <dbReference type="SAM" id="Coils"/>
    </source>
</evidence>
<dbReference type="GO" id="GO:0000070">
    <property type="term" value="P:mitotic sister chromatid segregation"/>
    <property type="evidence" value="ECO:0007669"/>
    <property type="project" value="TreeGrafter"/>
</dbReference>
<dbReference type="EMBL" id="DS027052">
    <property type="protein sequence ID" value="EAW11278.1"/>
    <property type="molecule type" value="Genomic_DNA"/>
</dbReference>
<proteinExistence type="inferred from homology"/>
<evidence type="ECO:0000256" key="5">
    <source>
        <dbReference type="ARBA" id="ARBA00023054"/>
    </source>
</evidence>
<name>A1CEH9_ASPCL</name>
<evidence type="ECO:0000313" key="10">
    <source>
        <dbReference type="EMBL" id="EAW11278.1"/>
    </source>
</evidence>
<evidence type="ECO:0000256" key="3">
    <source>
        <dbReference type="ARBA" id="ARBA00005795"/>
    </source>
</evidence>
<organism evidence="10 11">
    <name type="scientific">Aspergillus clavatus (strain ATCC 1007 / CBS 513.65 / DSM 816 / NCTC 3887 / NRRL 1 / QM 1276 / 107)</name>
    <dbReference type="NCBI Taxonomy" id="344612"/>
    <lineage>
        <taxon>Eukaryota</taxon>
        <taxon>Fungi</taxon>
        <taxon>Dikarya</taxon>
        <taxon>Ascomycota</taxon>
        <taxon>Pezizomycotina</taxon>
        <taxon>Eurotiomycetes</taxon>
        <taxon>Eurotiomycetidae</taxon>
        <taxon>Eurotiales</taxon>
        <taxon>Aspergillaceae</taxon>
        <taxon>Aspergillus</taxon>
        <taxon>Aspergillus subgen. Fumigati</taxon>
    </lineage>
</organism>
<comment type="similarity">
    <text evidence="3">Belongs to the CENP-K/MCM22 family.</text>
</comment>
<feature type="coiled-coil region" evidence="8">
    <location>
        <begin position="133"/>
        <end position="170"/>
    </location>
</feature>
<evidence type="ECO:0000256" key="7">
    <source>
        <dbReference type="ARBA" id="ARBA00023328"/>
    </source>
</evidence>
<evidence type="ECO:0000256" key="6">
    <source>
        <dbReference type="ARBA" id="ARBA00023242"/>
    </source>
</evidence>
<evidence type="ECO:0000256" key="1">
    <source>
        <dbReference type="ARBA" id="ARBA00004123"/>
    </source>
</evidence>
<dbReference type="GeneID" id="4705285"/>
<dbReference type="VEuPathDB" id="FungiDB:ACLA_089700"/>
<evidence type="ECO:0000256" key="4">
    <source>
        <dbReference type="ARBA" id="ARBA00022454"/>
    </source>
</evidence>
<dbReference type="GO" id="GO:0005634">
    <property type="term" value="C:nucleus"/>
    <property type="evidence" value="ECO:0007669"/>
    <property type="project" value="UniProtKB-SubCell"/>
</dbReference>
<reference evidence="10 11" key="1">
    <citation type="journal article" date="2008" name="PLoS Genet.">
        <title>Genomic islands in the pathogenic filamentous fungus Aspergillus fumigatus.</title>
        <authorList>
            <person name="Fedorova N.D."/>
            <person name="Khaldi N."/>
            <person name="Joardar V.S."/>
            <person name="Maiti R."/>
            <person name="Amedeo P."/>
            <person name="Anderson M.J."/>
            <person name="Crabtree J."/>
            <person name="Silva J.C."/>
            <person name="Badger J.H."/>
            <person name="Albarraq A."/>
            <person name="Angiuoli S."/>
            <person name="Bussey H."/>
            <person name="Bowyer P."/>
            <person name="Cotty P.J."/>
            <person name="Dyer P.S."/>
            <person name="Egan A."/>
            <person name="Galens K."/>
            <person name="Fraser-Liggett C.M."/>
            <person name="Haas B.J."/>
            <person name="Inman J.M."/>
            <person name="Kent R."/>
            <person name="Lemieux S."/>
            <person name="Malavazi I."/>
            <person name="Orvis J."/>
            <person name="Roemer T."/>
            <person name="Ronning C.M."/>
            <person name="Sundaram J.P."/>
            <person name="Sutton G."/>
            <person name="Turner G."/>
            <person name="Venter J.C."/>
            <person name="White O.R."/>
            <person name="Whitty B.R."/>
            <person name="Youngman P."/>
            <person name="Wolfe K.H."/>
            <person name="Goldman G.H."/>
            <person name="Wortman J.R."/>
            <person name="Jiang B."/>
            <person name="Denning D.W."/>
            <person name="Nierman W.C."/>
        </authorList>
    </citation>
    <scope>NUCLEOTIDE SEQUENCE [LARGE SCALE GENOMIC DNA]</scope>
    <source>
        <strain evidence="11">ATCC 1007 / CBS 513.65 / DSM 816 / NCTC 3887 / NRRL 1</strain>
    </source>
</reference>
<evidence type="ECO:0000256" key="2">
    <source>
        <dbReference type="ARBA" id="ARBA00004584"/>
    </source>
</evidence>
<accession>A1CEH9</accession>
<keyword evidence="5 8" id="KW-0175">Coiled coil</keyword>
<keyword evidence="7" id="KW-0137">Centromere</keyword>
<dbReference type="RefSeq" id="XP_001272704.1">
    <property type="nucleotide sequence ID" value="XM_001272703.1"/>
</dbReference>
<protein>
    <submittedName>
        <fullName evidence="10">Uncharacterized protein</fullName>
    </submittedName>
</protein>
<dbReference type="KEGG" id="act:ACLA_089700"/>
<dbReference type="InterPro" id="IPR020993">
    <property type="entry name" value="Centromere_CenpK"/>
</dbReference>
<comment type="subcellular location">
    <subcellularLocation>
        <location evidence="2">Chromosome</location>
        <location evidence="2">Centromere</location>
    </subcellularLocation>
    <subcellularLocation>
        <location evidence="1">Nucleus</location>
    </subcellularLocation>
</comment>
<gene>
    <name evidence="10" type="ORF">ACLA_089700</name>
</gene>
<dbReference type="Proteomes" id="UP000006701">
    <property type="component" value="Unassembled WGS sequence"/>
</dbReference>